<keyword evidence="2" id="KW-1003">Cell membrane</keyword>
<dbReference type="NCBIfam" id="TIGR01189">
    <property type="entry name" value="ccmA"/>
    <property type="match status" value="1"/>
</dbReference>
<feature type="domain" description="ABC transporter" evidence="8">
    <location>
        <begin position="2"/>
        <end position="208"/>
    </location>
</feature>
<dbReference type="RefSeq" id="WP_380188855.1">
    <property type="nucleotide sequence ID" value="NZ_JBHTBQ010000033.1"/>
</dbReference>
<evidence type="ECO:0000256" key="7">
    <source>
        <dbReference type="ARBA" id="ARBA00023136"/>
    </source>
</evidence>
<dbReference type="Proteomes" id="UP001596473">
    <property type="component" value="Unassembled WGS sequence"/>
</dbReference>
<protein>
    <submittedName>
        <fullName evidence="9">Cytochrome c biogenesis heme-transporting ATPase CcmA</fullName>
    </submittedName>
</protein>
<keyword evidence="6" id="KW-1278">Translocase</keyword>
<reference evidence="10" key="1">
    <citation type="journal article" date="2019" name="Int. J. Syst. Evol. Microbiol.">
        <title>The Global Catalogue of Microorganisms (GCM) 10K type strain sequencing project: providing services to taxonomists for standard genome sequencing and annotation.</title>
        <authorList>
            <consortium name="The Broad Institute Genomics Platform"/>
            <consortium name="The Broad Institute Genome Sequencing Center for Infectious Disease"/>
            <person name="Wu L."/>
            <person name="Ma J."/>
        </authorList>
    </citation>
    <scope>NUCLEOTIDE SEQUENCE [LARGE SCALE GENOMIC DNA]</scope>
    <source>
        <strain evidence="10">CCUG 62945</strain>
    </source>
</reference>
<evidence type="ECO:0000313" key="9">
    <source>
        <dbReference type="EMBL" id="MFC7421293.1"/>
    </source>
</evidence>
<dbReference type="PANTHER" id="PTHR43499">
    <property type="entry name" value="ABC TRANSPORTER I FAMILY MEMBER 1"/>
    <property type="match status" value="1"/>
</dbReference>
<sequence length="210" mass="22635">MLSVSKLSAHRADRPLFANLSFTLDTGQCLHLRGANGAGKTTLLKMLAGLSSVQAGKITWQGKALAAWGDDYYAALHYLGHKDGLKDLLSPLANLRLATDLSGQALSEAAALKTLAQVGLIHQCDLAVRSLSQGQKKRAALARLLAISRPLWLLDEPFVGLDQAAQNQLGEWIAQHNRDGGIVILTSHQTLPNAIQNIIELDLKQVAQHE</sequence>
<evidence type="ECO:0000259" key="8">
    <source>
        <dbReference type="PROSITE" id="PS50893"/>
    </source>
</evidence>
<keyword evidence="1" id="KW-0813">Transport</keyword>
<organism evidence="9 10">
    <name type="scientific">Iodobacter arcticus</name>
    <dbReference type="NCBI Taxonomy" id="590593"/>
    <lineage>
        <taxon>Bacteria</taxon>
        <taxon>Pseudomonadati</taxon>
        <taxon>Pseudomonadota</taxon>
        <taxon>Betaproteobacteria</taxon>
        <taxon>Neisseriales</taxon>
        <taxon>Chitinibacteraceae</taxon>
        <taxon>Iodobacter</taxon>
    </lineage>
</organism>
<comment type="caution">
    <text evidence="9">The sequence shown here is derived from an EMBL/GenBank/DDBJ whole genome shotgun (WGS) entry which is preliminary data.</text>
</comment>
<dbReference type="InterPro" id="IPR003593">
    <property type="entry name" value="AAA+_ATPase"/>
</dbReference>
<evidence type="ECO:0000256" key="3">
    <source>
        <dbReference type="ARBA" id="ARBA00022741"/>
    </source>
</evidence>
<dbReference type="InterPro" id="IPR027417">
    <property type="entry name" value="P-loop_NTPase"/>
</dbReference>
<proteinExistence type="predicted"/>
<evidence type="ECO:0000313" key="10">
    <source>
        <dbReference type="Proteomes" id="UP001596473"/>
    </source>
</evidence>
<keyword evidence="10" id="KW-1185">Reference proteome</keyword>
<evidence type="ECO:0000256" key="2">
    <source>
        <dbReference type="ARBA" id="ARBA00022475"/>
    </source>
</evidence>
<accession>A0ABW2R054</accession>
<keyword evidence="3" id="KW-0547">Nucleotide-binding</keyword>
<dbReference type="Pfam" id="PF00005">
    <property type="entry name" value="ABC_tran"/>
    <property type="match status" value="1"/>
</dbReference>
<dbReference type="SUPFAM" id="SSF52540">
    <property type="entry name" value="P-loop containing nucleoside triphosphate hydrolases"/>
    <property type="match status" value="1"/>
</dbReference>
<keyword evidence="4" id="KW-0201">Cytochrome c-type biogenesis</keyword>
<dbReference type="Gene3D" id="3.40.50.300">
    <property type="entry name" value="P-loop containing nucleotide triphosphate hydrolases"/>
    <property type="match status" value="1"/>
</dbReference>
<gene>
    <name evidence="9" type="primary">ccmA</name>
    <name evidence="9" type="ORF">ACFQNF_15625</name>
</gene>
<dbReference type="SMART" id="SM00382">
    <property type="entry name" value="AAA"/>
    <property type="match status" value="1"/>
</dbReference>
<dbReference type="EMBL" id="JBHTBQ010000033">
    <property type="protein sequence ID" value="MFC7421293.1"/>
    <property type="molecule type" value="Genomic_DNA"/>
</dbReference>
<dbReference type="PROSITE" id="PS50893">
    <property type="entry name" value="ABC_TRANSPORTER_2"/>
    <property type="match status" value="1"/>
</dbReference>
<evidence type="ECO:0000256" key="4">
    <source>
        <dbReference type="ARBA" id="ARBA00022748"/>
    </source>
</evidence>
<name>A0ABW2R054_9NEIS</name>
<dbReference type="InterPro" id="IPR005895">
    <property type="entry name" value="ABC_transptr_haem_export_CcmA"/>
</dbReference>
<dbReference type="NCBIfam" id="NF010061">
    <property type="entry name" value="PRK13538.1"/>
    <property type="match status" value="1"/>
</dbReference>
<evidence type="ECO:0000256" key="6">
    <source>
        <dbReference type="ARBA" id="ARBA00022967"/>
    </source>
</evidence>
<dbReference type="PANTHER" id="PTHR43499:SF1">
    <property type="entry name" value="ABC TRANSPORTER I FAMILY MEMBER 1"/>
    <property type="match status" value="1"/>
</dbReference>
<dbReference type="InterPro" id="IPR003439">
    <property type="entry name" value="ABC_transporter-like_ATP-bd"/>
</dbReference>
<evidence type="ECO:0000256" key="5">
    <source>
        <dbReference type="ARBA" id="ARBA00022840"/>
    </source>
</evidence>
<evidence type="ECO:0000256" key="1">
    <source>
        <dbReference type="ARBA" id="ARBA00022448"/>
    </source>
</evidence>
<dbReference type="PROSITE" id="PS00211">
    <property type="entry name" value="ABC_TRANSPORTER_1"/>
    <property type="match status" value="1"/>
</dbReference>
<dbReference type="InterPro" id="IPR017871">
    <property type="entry name" value="ABC_transporter-like_CS"/>
</dbReference>
<keyword evidence="5" id="KW-0067">ATP-binding</keyword>
<keyword evidence="7" id="KW-0472">Membrane</keyword>